<dbReference type="GO" id="GO:0032008">
    <property type="term" value="P:positive regulation of TOR signaling"/>
    <property type="evidence" value="ECO:0007669"/>
    <property type="project" value="TreeGrafter"/>
</dbReference>
<dbReference type="OrthoDB" id="343907at2759"/>
<evidence type="ECO:0000313" key="3">
    <source>
        <dbReference type="Proteomes" id="UP000308267"/>
    </source>
</evidence>
<evidence type="ECO:0000256" key="1">
    <source>
        <dbReference type="ARBA" id="ARBA00005356"/>
    </source>
</evidence>
<dbReference type="SUPFAM" id="SSF103196">
    <property type="entry name" value="Roadblock/LC7 domain"/>
    <property type="match status" value="1"/>
</dbReference>
<sequence>MSESPTDYLKRFLSDVDGIIGLYVSDKDGVIMASVSSEDMPDQAIQPYVATTFLSSIQQSSKLEMGALEWMVTRYEYMVICQFNYATARPPLPLFLTIVGSNNCDLGAILATEPSIRPLITRLAAHVSSRLAAEEALRSNTDGQFFRV</sequence>
<evidence type="ECO:0000313" key="2">
    <source>
        <dbReference type="EMBL" id="TGZ59286.1"/>
    </source>
</evidence>
<comment type="caution">
    <text evidence="2">The sequence shown here is derived from an EMBL/GenBank/DDBJ whole genome shotgun (WGS) entry which is preliminary data.</text>
</comment>
<dbReference type="GO" id="GO:0071986">
    <property type="term" value="C:Ragulator complex"/>
    <property type="evidence" value="ECO:0007669"/>
    <property type="project" value="TreeGrafter"/>
</dbReference>
<dbReference type="Proteomes" id="UP000308267">
    <property type="component" value="Unassembled WGS sequence"/>
</dbReference>
<dbReference type="AlphaFoldDB" id="A0A4S2LA25"/>
<accession>A0A4S2LA25</accession>
<keyword evidence="3" id="KW-1185">Reference proteome</keyword>
<dbReference type="GO" id="GO:0071230">
    <property type="term" value="P:cellular response to amino acid stimulus"/>
    <property type="evidence" value="ECO:0007669"/>
    <property type="project" value="TreeGrafter"/>
</dbReference>
<protein>
    <recommendedName>
        <fullName evidence="4">Roadblock/LAMTOR2 domain-containing protein</fullName>
    </recommendedName>
</protein>
<dbReference type="InterPro" id="IPR015019">
    <property type="entry name" value="LAMTOR3"/>
</dbReference>
<proteinExistence type="inferred from homology"/>
<gene>
    <name evidence="2" type="ORF">CRM22_009170</name>
</gene>
<dbReference type="SMART" id="SM01278">
    <property type="entry name" value="MAPKK1_Int"/>
    <property type="match status" value="1"/>
</dbReference>
<name>A0A4S2LA25_OPIFE</name>
<dbReference type="PANTHER" id="PTHR13378:SF1">
    <property type="entry name" value="RAGULATOR COMPLEX PROTEIN LAMTOR3"/>
    <property type="match status" value="1"/>
</dbReference>
<dbReference type="EMBL" id="SJOL01008920">
    <property type="protein sequence ID" value="TGZ59286.1"/>
    <property type="molecule type" value="Genomic_DNA"/>
</dbReference>
<dbReference type="STRING" id="147828.A0A4S2LA25"/>
<dbReference type="Pfam" id="PF08923">
    <property type="entry name" value="MAPKK1_Int"/>
    <property type="match status" value="1"/>
</dbReference>
<dbReference type="EMBL" id="SJOL01008920">
    <property type="protein sequence ID" value="TGZ59289.1"/>
    <property type="molecule type" value="Genomic_DNA"/>
</dbReference>
<comment type="similarity">
    <text evidence="1">Belongs to the LAMTOR3 family.</text>
</comment>
<dbReference type="Gene3D" id="3.30.450.30">
    <property type="entry name" value="Dynein light chain 2a, cytoplasmic"/>
    <property type="match status" value="1"/>
</dbReference>
<dbReference type="PANTHER" id="PTHR13378">
    <property type="entry name" value="REGULATOR COMPLEX PROTEIN LAMTOR3"/>
    <property type="match status" value="1"/>
</dbReference>
<dbReference type="EMBL" id="SJOL01008920">
    <property type="protein sequence ID" value="TGZ59288.1"/>
    <property type="molecule type" value="Genomic_DNA"/>
</dbReference>
<evidence type="ECO:0008006" key="4">
    <source>
        <dbReference type="Google" id="ProtNLM"/>
    </source>
</evidence>
<reference evidence="2 3" key="1">
    <citation type="journal article" date="2019" name="BMC Genomics">
        <title>New insights from Opisthorchis felineus genome: update on genomics of the epidemiologically important liver flukes.</title>
        <authorList>
            <person name="Ershov N.I."/>
            <person name="Mordvinov V.A."/>
            <person name="Prokhortchouk E.B."/>
            <person name="Pakharukova M.Y."/>
            <person name="Gunbin K.V."/>
            <person name="Ustyantsev K."/>
            <person name="Genaev M.A."/>
            <person name="Blinov A.G."/>
            <person name="Mazur A."/>
            <person name="Boulygina E."/>
            <person name="Tsygankova S."/>
            <person name="Khrameeva E."/>
            <person name="Chekanov N."/>
            <person name="Fan G."/>
            <person name="Xiao A."/>
            <person name="Zhang H."/>
            <person name="Xu X."/>
            <person name="Yang H."/>
            <person name="Solovyev V."/>
            <person name="Lee S.M."/>
            <person name="Liu X."/>
            <person name="Afonnikov D.A."/>
            <person name="Skryabin K.G."/>
        </authorList>
    </citation>
    <scope>NUCLEOTIDE SEQUENCE [LARGE SCALE GENOMIC DNA]</scope>
    <source>
        <strain evidence="2">AK-0245</strain>
        <tissue evidence="2">Whole organism</tissue>
    </source>
</reference>
<organism evidence="2 3">
    <name type="scientific">Opisthorchis felineus</name>
    <dbReference type="NCBI Taxonomy" id="147828"/>
    <lineage>
        <taxon>Eukaryota</taxon>
        <taxon>Metazoa</taxon>
        <taxon>Spiralia</taxon>
        <taxon>Lophotrochozoa</taxon>
        <taxon>Platyhelminthes</taxon>
        <taxon>Trematoda</taxon>
        <taxon>Digenea</taxon>
        <taxon>Opisthorchiida</taxon>
        <taxon>Opisthorchiata</taxon>
        <taxon>Opisthorchiidae</taxon>
        <taxon>Opisthorchis</taxon>
    </lineage>
</organism>